<dbReference type="InterPro" id="IPR018551">
    <property type="entry name" value="DUF2007"/>
</dbReference>
<proteinExistence type="predicted"/>
<comment type="caution">
    <text evidence="2">The sequence shown here is derived from an EMBL/GenBank/DDBJ whole genome shotgun (WGS) entry which is preliminary data.</text>
</comment>
<feature type="domain" description="DUF2007" evidence="1">
    <location>
        <begin position="5"/>
        <end position="66"/>
    </location>
</feature>
<evidence type="ECO:0000313" key="3">
    <source>
        <dbReference type="Proteomes" id="UP000265926"/>
    </source>
</evidence>
<name>A0A399T2S5_9BACT</name>
<dbReference type="InterPro" id="IPR011322">
    <property type="entry name" value="N-reg_PII-like_a/b"/>
</dbReference>
<dbReference type="RefSeq" id="WP_119437226.1">
    <property type="nucleotide sequence ID" value="NZ_QWGR01000003.1"/>
</dbReference>
<reference evidence="2 3" key="1">
    <citation type="submission" date="2018-08" db="EMBL/GenBank/DDBJ databases">
        <title>Pallidiluteibacterium maritimus gen. nov., sp. nov., isolated from coastal sediment.</title>
        <authorList>
            <person name="Zhou L.Y."/>
        </authorList>
    </citation>
    <scope>NUCLEOTIDE SEQUENCE [LARGE SCALE GENOMIC DNA]</scope>
    <source>
        <strain evidence="2 3">XSD2</strain>
    </source>
</reference>
<sequence>MEKGWTEVYMTATEYEAEMAKDILANAGIKSVILNQHDTAYQSFGEFILYVSEADYQKAVVLLKNLKEGE</sequence>
<evidence type="ECO:0000313" key="2">
    <source>
        <dbReference type="EMBL" id="RIJ49339.1"/>
    </source>
</evidence>
<keyword evidence="3" id="KW-1185">Reference proteome</keyword>
<dbReference type="Pfam" id="PF09413">
    <property type="entry name" value="DUF2007"/>
    <property type="match status" value="1"/>
</dbReference>
<dbReference type="AlphaFoldDB" id="A0A399T2S5"/>
<dbReference type="EMBL" id="QWGR01000003">
    <property type="protein sequence ID" value="RIJ49339.1"/>
    <property type="molecule type" value="Genomic_DNA"/>
</dbReference>
<dbReference type="SUPFAM" id="SSF54913">
    <property type="entry name" value="GlnB-like"/>
    <property type="match status" value="1"/>
</dbReference>
<gene>
    <name evidence="2" type="ORF">D1614_07280</name>
</gene>
<accession>A0A399T2S5</accession>
<dbReference type="Gene3D" id="3.30.70.790">
    <property type="entry name" value="UreE, C-terminal domain"/>
    <property type="match status" value="1"/>
</dbReference>
<evidence type="ECO:0000259" key="1">
    <source>
        <dbReference type="Pfam" id="PF09413"/>
    </source>
</evidence>
<organism evidence="2 3">
    <name type="scientific">Maribellus luteus</name>
    <dbReference type="NCBI Taxonomy" id="2305463"/>
    <lineage>
        <taxon>Bacteria</taxon>
        <taxon>Pseudomonadati</taxon>
        <taxon>Bacteroidota</taxon>
        <taxon>Bacteroidia</taxon>
        <taxon>Marinilabiliales</taxon>
        <taxon>Prolixibacteraceae</taxon>
        <taxon>Maribellus</taxon>
    </lineage>
</organism>
<protein>
    <submittedName>
        <fullName evidence="2">DUF2007 domain-containing protein</fullName>
    </submittedName>
</protein>
<dbReference type="OrthoDB" id="1467917at2"/>
<dbReference type="Proteomes" id="UP000265926">
    <property type="component" value="Unassembled WGS sequence"/>
</dbReference>